<comment type="similarity">
    <text evidence="6">Belongs to the fabD family.</text>
</comment>
<dbReference type="InterPro" id="IPR001227">
    <property type="entry name" value="Ac_transferase_dom_sf"/>
</dbReference>
<gene>
    <name evidence="9" type="primary">fabD</name>
    <name evidence="9" type="ORF">HYY20_14430</name>
</gene>
<dbReference type="PIRSF" id="PIRSF000446">
    <property type="entry name" value="Mct"/>
    <property type="match status" value="1"/>
</dbReference>
<feature type="domain" description="Malonyl-CoA:ACP transacylase (MAT)" evidence="8">
    <location>
        <begin position="1"/>
        <end position="282"/>
    </location>
</feature>
<dbReference type="InterPro" id="IPR024925">
    <property type="entry name" value="Malonyl_CoA-ACP_transAc"/>
</dbReference>
<dbReference type="SUPFAM" id="SSF55048">
    <property type="entry name" value="Probable ACP-binding domain of malonyl-CoA ACP transacylase"/>
    <property type="match status" value="1"/>
</dbReference>
<dbReference type="SMART" id="SM00827">
    <property type="entry name" value="PKS_AT"/>
    <property type="match status" value="1"/>
</dbReference>
<protein>
    <recommendedName>
        <fullName evidence="2 6">Malonyl CoA-acyl carrier protein transacylase</fullName>
        <ecNumber evidence="1 6">2.3.1.39</ecNumber>
    </recommendedName>
</protein>
<evidence type="ECO:0000259" key="8">
    <source>
        <dbReference type="SMART" id="SM00827"/>
    </source>
</evidence>
<evidence type="ECO:0000313" key="10">
    <source>
        <dbReference type="Proteomes" id="UP000769766"/>
    </source>
</evidence>
<dbReference type="InterPro" id="IPR014043">
    <property type="entry name" value="Acyl_transferase_dom"/>
</dbReference>
<accession>A0A932FWQ7</accession>
<dbReference type="EMBL" id="JACPRF010000443">
    <property type="protein sequence ID" value="MBI2878070.1"/>
    <property type="molecule type" value="Genomic_DNA"/>
</dbReference>
<dbReference type="Gene3D" id="3.30.70.250">
    <property type="entry name" value="Malonyl-CoA ACP transacylase, ACP-binding"/>
    <property type="match status" value="1"/>
</dbReference>
<evidence type="ECO:0000256" key="4">
    <source>
        <dbReference type="ARBA" id="ARBA00023315"/>
    </source>
</evidence>
<sequence length="293" mass="31860">MGRELYENFGLARELFDEAREAVGDDLPSLCFQGPQEQLNLTANTQPAILLHSVVAYRLLEREGGRPRLAAGHSLGEYSALVAAGALDLFEALALVRKRGQFMQEAVAAGRGAMAALLGLDREAVEEACRRGQKVGVVQPANLNGPGQIVISGEKEAVEEAVTHARELGAKKAVFLPVSAPFHCPLMGPAEERLAVELDRAPFRDLRFPVVTNVEARPVCTADEARESLKRQVSAPVRWEESMQLLLREGIEVVVELGPGQVLSGLMKRIGRKVMALHVEDCRSLEEAREALA</sequence>
<feature type="active site" evidence="7">
    <location>
        <position position="74"/>
    </location>
</feature>
<dbReference type="SUPFAM" id="SSF52151">
    <property type="entry name" value="FabD/lysophospholipase-like"/>
    <property type="match status" value="1"/>
</dbReference>
<dbReference type="EC" id="2.3.1.39" evidence="1 6"/>
<reference evidence="9" key="1">
    <citation type="submission" date="2020-07" db="EMBL/GenBank/DDBJ databases">
        <title>Huge and variable diversity of episymbiotic CPR bacteria and DPANN archaea in groundwater ecosystems.</title>
        <authorList>
            <person name="He C.Y."/>
            <person name="Keren R."/>
            <person name="Whittaker M."/>
            <person name="Farag I.F."/>
            <person name="Doudna J."/>
            <person name="Cate J.H.D."/>
            <person name="Banfield J.F."/>
        </authorList>
    </citation>
    <scope>NUCLEOTIDE SEQUENCE</scope>
    <source>
        <strain evidence="9">NC_groundwater_672_Ag_B-0.1um_62_36</strain>
    </source>
</reference>
<evidence type="ECO:0000256" key="5">
    <source>
        <dbReference type="ARBA" id="ARBA00048462"/>
    </source>
</evidence>
<dbReference type="AlphaFoldDB" id="A0A932FWQ7"/>
<name>A0A932FWQ7_UNCTE</name>
<dbReference type="GO" id="GO:0004314">
    <property type="term" value="F:[acyl-carrier-protein] S-malonyltransferase activity"/>
    <property type="evidence" value="ECO:0007669"/>
    <property type="project" value="UniProtKB-EC"/>
</dbReference>
<dbReference type="PANTHER" id="PTHR42681:SF1">
    <property type="entry name" value="MALONYL-COA-ACYL CARRIER PROTEIN TRANSACYLASE, MITOCHONDRIAL"/>
    <property type="match status" value="1"/>
</dbReference>
<dbReference type="GO" id="GO:0006633">
    <property type="term" value="P:fatty acid biosynthetic process"/>
    <property type="evidence" value="ECO:0007669"/>
    <property type="project" value="TreeGrafter"/>
</dbReference>
<dbReference type="Gene3D" id="3.40.366.10">
    <property type="entry name" value="Malonyl-Coenzyme A Acyl Carrier Protein, domain 2"/>
    <property type="match status" value="1"/>
</dbReference>
<organism evidence="9 10">
    <name type="scientific">Tectimicrobiota bacterium</name>
    <dbReference type="NCBI Taxonomy" id="2528274"/>
    <lineage>
        <taxon>Bacteria</taxon>
        <taxon>Pseudomonadati</taxon>
        <taxon>Nitrospinota/Tectimicrobiota group</taxon>
        <taxon>Candidatus Tectimicrobiota</taxon>
    </lineage>
</organism>
<evidence type="ECO:0000256" key="7">
    <source>
        <dbReference type="PIRSR" id="PIRSR000446-1"/>
    </source>
</evidence>
<dbReference type="FunFam" id="3.30.70.250:FF:000001">
    <property type="entry name" value="Malonyl CoA-acyl carrier protein transacylase"/>
    <property type="match status" value="1"/>
</dbReference>
<dbReference type="Proteomes" id="UP000769766">
    <property type="component" value="Unassembled WGS sequence"/>
</dbReference>
<proteinExistence type="inferred from homology"/>
<dbReference type="InterPro" id="IPR016036">
    <property type="entry name" value="Malonyl_transacylase_ACP-bd"/>
</dbReference>
<comment type="caution">
    <text evidence="9">The sequence shown here is derived from an EMBL/GenBank/DDBJ whole genome shotgun (WGS) entry which is preliminary data.</text>
</comment>
<dbReference type="PANTHER" id="PTHR42681">
    <property type="entry name" value="MALONYL-COA-ACYL CARRIER PROTEIN TRANSACYLASE, MITOCHONDRIAL"/>
    <property type="match status" value="1"/>
</dbReference>
<comment type="catalytic activity">
    <reaction evidence="5 6">
        <text>holo-[ACP] + malonyl-CoA = malonyl-[ACP] + CoA</text>
        <dbReference type="Rhea" id="RHEA:41792"/>
        <dbReference type="Rhea" id="RHEA-COMP:9623"/>
        <dbReference type="Rhea" id="RHEA-COMP:9685"/>
        <dbReference type="ChEBI" id="CHEBI:57287"/>
        <dbReference type="ChEBI" id="CHEBI:57384"/>
        <dbReference type="ChEBI" id="CHEBI:64479"/>
        <dbReference type="ChEBI" id="CHEBI:78449"/>
        <dbReference type="EC" id="2.3.1.39"/>
    </reaction>
</comment>
<dbReference type="InterPro" id="IPR050858">
    <property type="entry name" value="Mal-CoA-ACP_Trans/PKS_FabD"/>
</dbReference>
<evidence type="ECO:0000256" key="2">
    <source>
        <dbReference type="ARBA" id="ARBA00018953"/>
    </source>
</evidence>
<keyword evidence="3 6" id="KW-0808">Transferase</keyword>
<evidence type="ECO:0000256" key="6">
    <source>
        <dbReference type="PIRNR" id="PIRNR000446"/>
    </source>
</evidence>
<evidence type="ECO:0000256" key="3">
    <source>
        <dbReference type="ARBA" id="ARBA00022679"/>
    </source>
</evidence>
<feature type="active site" evidence="7">
    <location>
        <position position="183"/>
    </location>
</feature>
<keyword evidence="4 6" id="KW-0012">Acyltransferase</keyword>
<dbReference type="InterPro" id="IPR016035">
    <property type="entry name" value="Acyl_Trfase/lysoPLipase"/>
</dbReference>
<evidence type="ECO:0000256" key="1">
    <source>
        <dbReference type="ARBA" id="ARBA00013258"/>
    </source>
</evidence>
<dbReference type="InterPro" id="IPR004410">
    <property type="entry name" value="Malonyl_CoA-ACP_transAc_FabD"/>
</dbReference>
<dbReference type="NCBIfam" id="TIGR00128">
    <property type="entry name" value="fabD"/>
    <property type="match status" value="1"/>
</dbReference>
<evidence type="ECO:0000313" key="9">
    <source>
        <dbReference type="EMBL" id="MBI2878070.1"/>
    </source>
</evidence>
<dbReference type="Pfam" id="PF00698">
    <property type="entry name" value="Acyl_transf_1"/>
    <property type="match status" value="1"/>
</dbReference>
<dbReference type="GO" id="GO:0005829">
    <property type="term" value="C:cytosol"/>
    <property type="evidence" value="ECO:0007669"/>
    <property type="project" value="TreeGrafter"/>
</dbReference>